<dbReference type="PROSITE" id="PS00889">
    <property type="entry name" value="CNMP_BINDING_2"/>
    <property type="match status" value="1"/>
</dbReference>
<dbReference type="PANTHER" id="PTHR23011">
    <property type="entry name" value="CYCLIC NUCLEOTIDE-BINDING DOMAIN CONTAINING PROTEIN"/>
    <property type="match status" value="1"/>
</dbReference>
<dbReference type="Gene3D" id="1.10.167.10">
    <property type="entry name" value="Regulator of G-protein Signalling 4, domain 2"/>
    <property type="match status" value="1"/>
</dbReference>
<dbReference type="PRINTS" id="PR01301">
    <property type="entry name" value="RGSPROTEIN"/>
</dbReference>
<feature type="domain" description="RGS" evidence="2">
    <location>
        <begin position="453"/>
        <end position="569"/>
    </location>
</feature>
<sequence>MGCAQSVDMPVADKLEHMRRTPFLLYLDEADLECLARAFSLYRFEPREMLPESTFYYLVEGTICVWAGEEKLCTKREGAFFSYNFRPQSRVRRSTADRRTSSQRFSRKEDAAWIRGEPATKLVADSPGVILIARSNALSKFTNRNENCERAVQSMQWASLEASLNLVPFIRDAQLNHDQLQTLGELYTFQAVEKGTKIVEQGSDATDFFIVINGAVEVVRDMSKIKSRSSQEVDEDSIQVSMGPEDLVKIDELGKGTYFGEMALVVKEPRSAHVFAMERTLLARISKEHFHASLKVAPQIEEKVLTHCKFRLYQKFRQTQVPIFADLSDSRLNEAADKSIIKEFQPGEVICSQGEEGKSFHVIVGGTVVVESIPAGESGGEGGGFQKRTLREASYFGEISLLLDDTPITATCIAGSAGCTLLMLDRSVFMSLFRDDPHVRAELCLKVLGRGCTLEHVLLHPRARRLFEKLLKDEYADEHLEFYDLALEFDSLADDEKKKLARTLCDKYVKEGAPRQVNLPAEMRLDVLRHEQAGELNGLFQAAVKEVYQLMARDPFRRFKDMDAFNGFLAGVGSYKIAERFQGSAKPYRSLTPYSLKVVGLPV</sequence>
<dbReference type="SUPFAM" id="SSF51206">
    <property type="entry name" value="cAMP-binding domain-like"/>
    <property type="match status" value="3"/>
</dbReference>
<evidence type="ECO:0008006" key="5">
    <source>
        <dbReference type="Google" id="ProtNLM"/>
    </source>
</evidence>
<dbReference type="EMBL" id="JBGBPQ010000008">
    <property type="protein sequence ID" value="KAL1520866.1"/>
    <property type="molecule type" value="Genomic_DNA"/>
</dbReference>
<dbReference type="PROSITE" id="PS50132">
    <property type="entry name" value="RGS"/>
    <property type="match status" value="1"/>
</dbReference>
<dbReference type="SMART" id="SM00315">
    <property type="entry name" value="RGS"/>
    <property type="match status" value="1"/>
</dbReference>
<gene>
    <name evidence="3" type="ORF">AB1Y20_022427</name>
</gene>
<dbReference type="InterPro" id="IPR044926">
    <property type="entry name" value="RGS_subdomain_2"/>
</dbReference>
<keyword evidence="4" id="KW-1185">Reference proteome</keyword>
<dbReference type="SUPFAM" id="SSF48097">
    <property type="entry name" value="Regulator of G-protein signaling, RGS"/>
    <property type="match status" value="1"/>
</dbReference>
<dbReference type="CDD" id="cd07440">
    <property type="entry name" value="RGS"/>
    <property type="match status" value="1"/>
</dbReference>
<organism evidence="3 4">
    <name type="scientific">Prymnesium parvum</name>
    <name type="common">Toxic golden alga</name>
    <dbReference type="NCBI Taxonomy" id="97485"/>
    <lineage>
        <taxon>Eukaryota</taxon>
        <taxon>Haptista</taxon>
        <taxon>Haptophyta</taxon>
        <taxon>Prymnesiophyceae</taxon>
        <taxon>Prymnesiales</taxon>
        <taxon>Prymnesiaceae</taxon>
        <taxon>Prymnesium</taxon>
    </lineage>
</organism>
<proteinExistence type="predicted"/>
<dbReference type="InterPro" id="IPR036305">
    <property type="entry name" value="RGS_sf"/>
</dbReference>
<dbReference type="Proteomes" id="UP001515480">
    <property type="component" value="Unassembled WGS sequence"/>
</dbReference>
<dbReference type="Pfam" id="PF00615">
    <property type="entry name" value="RGS"/>
    <property type="match status" value="1"/>
</dbReference>
<dbReference type="InterPro" id="IPR016137">
    <property type="entry name" value="RGS"/>
</dbReference>
<dbReference type="PANTHER" id="PTHR23011:SF28">
    <property type="entry name" value="CYCLIC NUCLEOTIDE-BINDING DOMAIN CONTAINING PROTEIN"/>
    <property type="match status" value="1"/>
</dbReference>
<dbReference type="CDD" id="cd00038">
    <property type="entry name" value="CAP_ED"/>
    <property type="match status" value="2"/>
</dbReference>
<dbReference type="InterPro" id="IPR018490">
    <property type="entry name" value="cNMP-bd_dom_sf"/>
</dbReference>
<dbReference type="Pfam" id="PF00027">
    <property type="entry name" value="cNMP_binding"/>
    <property type="match status" value="2"/>
</dbReference>
<dbReference type="AlphaFoldDB" id="A0AB34JGA2"/>
<dbReference type="InterPro" id="IPR000595">
    <property type="entry name" value="cNMP-bd_dom"/>
</dbReference>
<dbReference type="Gene3D" id="2.60.120.10">
    <property type="entry name" value="Jelly Rolls"/>
    <property type="match status" value="2"/>
</dbReference>
<accession>A0AB34JGA2</accession>
<dbReference type="PROSITE" id="PS50042">
    <property type="entry name" value="CNMP_BINDING_3"/>
    <property type="match status" value="2"/>
</dbReference>
<evidence type="ECO:0000259" key="2">
    <source>
        <dbReference type="PROSITE" id="PS50132"/>
    </source>
</evidence>
<evidence type="ECO:0000313" key="3">
    <source>
        <dbReference type="EMBL" id="KAL1520866.1"/>
    </source>
</evidence>
<dbReference type="InterPro" id="IPR018488">
    <property type="entry name" value="cNMP-bd_CS"/>
</dbReference>
<evidence type="ECO:0000259" key="1">
    <source>
        <dbReference type="PROSITE" id="PS50042"/>
    </source>
</evidence>
<comment type="caution">
    <text evidence="3">The sequence shown here is derived from an EMBL/GenBank/DDBJ whole genome shotgun (WGS) entry which is preliminary data.</text>
</comment>
<name>A0AB34JGA2_PRYPA</name>
<dbReference type="InterPro" id="IPR014710">
    <property type="entry name" value="RmlC-like_jellyroll"/>
</dbReference>
<feature type="domain" description="Cyclic nucleotide-binding" evidence="1">
    <location>
        <begin position="175"/>
        <end position="294"/>
    </location>
</feature>
<dbReference type="SMART" id="SM00100">
    <property type="entry name" value="cNMP"/>
    <property type="match status" value="2"/>
</dbReference>
<reference evidence="3 4" key="1">
    <citation type="journal article" date="2024" name="Science">
        <title>Giant polyketide synthase enzymes in the biosynthesis of giant marine polyether toxins.</title>
        <authorList>
            <person name="Fallon T.R."/>
            <person name="Shende V.V."/>
            <person name="Wierzbicki I.H."/>
            <person name="Pendleton A.L."/>
            <person name="Watervoot N.F."/>
            <person name="Auber R.P."/>
            <person name="Gonzalez D.J."/>
            <person name="Wisecaver J.H."/>
            <person name="Moore B.S."/>
        </authorList>
    </citation>
    <scope>NUCLEOTIDE SEQUENCE [LARGE SCALE GENOMIC DNA]</scope>
    <source>
        <strain evidence="3 4">12B1</strain>
    </source>
</reference>
<evidence type="ECO:0000313" key="4">
    <source>
        <dbReference type="Proteomes" id="UP001515480"/>
    </source>
</evidence>
<protein>
    <recommendedName>
        <fullName evidence="5">cGMP-dependent protein kinase</fullName>
    </recommendedName>
</protein>
<feature type="domain" description="Cyclic nucleotide-binding" evidence="1">
    <location>
        <begin position="323"/>
        <end position="433"/>
    </location>
</feature>